<dbReference type="PANTHER" id="PTHR42770:SF18">
    <property type="entry name" value="ARGININE_AGMATINE ANTIPORTER"/>
    <property type="match status" value="1"/>
</dbReference>
<keyword evidence="8" id="KW-1185">Reference proteome</keyword>
<dbReference type="AlphaFoldDB" id="U5MU54"/>
<dbReference type="KEGG" id="csb:CLSA_c19630"/>
<feature type="transmembrane region" description="Helical" evidence="6">
    <location>
        <begin position="188"/>
        <end position="207"/>
    </location>
</feature>
<feature type="transmembrane region" description="Helical" evidence="6">
    <location>
        <begin position="124"/>
        <end position="144"/>
    </location>
</feature>
<keyword evidence="4 6" id="KW-1133">Transmembrane helix</keyword>
<evidence type="ECO:0000256" key="6">
    <source>
        <dbReference type="SAM" id="Phobius"/>
    </source>
</evidence>
<keyword evidence="2" id="KW-1003">Cell membrane</keyword>
<dbReference type="Gene3D" id="1.20.1740.10">
    <property type="entry name" value="Amino acid/polyamine transporter I"/>
    <property type="match status" value="1"/>
</dbReference>
<comment type="subcellular location">
    <subcellularLocation>
        <location evidence="1">Cell membrane</location>
        <topology evidence="1">Multi-pass membrane protein</topology>
    </subcellularLocation>
</comment>
<dbReference type="InterPro" id="IPR050367">
    <property type="entry name" value="APC_superfamily"/>
</dbReference>
<keyword evidence="3 6" id="KW-0812">Transmembrane</keyword>
<feature type="transmembrane region" description="Helical" evidence="6">
    <location>
        <begin position="402"/>
        <end position="423"/>
    </location>
</feature>
<evidence type="ECO:0000256" key="3">
    <source>
        <dbReference type="ARBA" id="ARBA00022692"/>
    </source>
</evidence>
<evidence type="ECO:0000256" key="1">
    <source>
        <dbReference type="ARBA" id="ARBA00004651"/>
    </source>
</evidence>
<dbReference type="eggNOG" id="COG0531">
    <property type="taxonomic scope" value="Bacteria"/>
</dbReference>
<dbReference type="OrthoDB" id="9762947at2"/>
<feature type="transmembrane region" description="Helical" evidence="6">
    <location>
        <begin position="156"/>
        <end position="176"/>
    </location>
</feature>
<feature type="transmembrane region" description="Helical" evidence="6">
    <location>
        <begin position="265"/>
        <end position="287"/>
    </location>
</feature>
<organism evidence="7 8">
    <name type="scientific">Clostridium saccharobutylicum DSM 13864</name>
    <dbReference type="NCBI Taxonomy" id="1345695"/>
    <lineage>
        <taxon>Bacteria</taxon>
        <taxon>Bacillati</taxon>
        <taxon>Bacillota</taxon>
        <taxon>Clostridia</taxon>
        <taxon>Eubacteriales</taxon>
        <taxon>Clostridiaceae</taxon>
        <taxon>Clostridium</taxon>
    </lineage>
</organism>
<dbReference type="PATRIC" id="fig|1345695.10.peg.2460"/>
<feature type="transmembrane region" description="Helical" evidence="6">
    <location>
        <begin position="341"/>
        <end position="360"/>
    </location>
</feature>
<evidence type="ECO:0000256" key="5">
    <source>
        <dbReference type="ARBA" id="ARBA00023136"/>
    </source>
</evidence>
<dbReference type="EMBL" id="CP006721">
    <property type="protein sequence ID" value="AGX42947.1"/>
    <property type="molecule type" value="Genomic_DNA"/>
</dbReference>
<dbReference type="PIRSF" id="PIRSF006060">
    <property type="entry name" value="AA_transporter"/>
    <property type="match status" value="1"/>
</dbReference>
<dbReference type="GO" id="GO:0005886">
    <property type="term" value="C:plasma membrane"/>
    <property type="evidence" value="ECO:0007669"/>
    <property type="project" value="UniProtKB-SubCell"/>
</dbReference>
<reference evidence="7 8" key="1">
    <citation type="journal article" date="2013" name="Genome Announc.">
        <title>Complete Genome Sequence of the Solvent Producer Clostridium saccharobutylicum NCP262 (DSM 13864).</title>
        <authorList>
            <person name="Poehlein A."/>
            <person name="Hartwich K."/>
            <person name="Krabben P."/>
            <person name="Ehrenreich A."/>
            <person name="Liebl W."/>
            <person name="Durre P."/>
            <person name="Gottschalk G."/>
            <person name="Daniel R."/>
        </authorList>
    </citation>
    <scope>NUCLEOTIDE SEQUENCE [LARGE SCALE GENOMIC DNA]</scope>
    <source>
        <strain evidence="7">DSM 13864</strain>
    </source>
</reference>
<protein>
    <submittedName>
        <fullName evidence="7">Transporter</fullName>
    </submittedName>
</protein>
<proteinExistence type="predicted"/>
<sequence>MDKKKFGLISIILLGINGVIGSGIFLLPGDAYKLFGPQSIGMYFIVTLLVLSLALCFAEVSGMFDKTGGDYIYARAAYGEFIGFEVGIMKWIICIIGWATMAVGFATALGFFWPQAANGVTKNIIAVSLLVVLGIINLFGIEIAKYLNNVMTIAKLIPLVLFIVVGLFFLKGGNFISAQPINMGNFGQAIIVVFYAFSGFESVVIAAGDMDNPKKNVPIAILATILITSFIYILIQTVCIGTLGSELSGSISPVADSAKVFLGDFGKILVAVGTLISITGINIATAFNTPRSGEALAEGGVLPSFISKKNRYGQPYAAIIISVAVAIPLVLSGSFAQLVGVSVISKFGQYIPTCFSVIVFRRRNSKSSFRVPFGYFIPIVSVCLSLWLLYSAWADDMGKPIIQNRVIIGLGGFIIGIPLYFLFKRINKVNSSSSSVNE</sequence>
<dbReference type="RefSeq" id="WP_022745922.1">
    <property type="nucleotide sequence ID" value="NC_022571.1"/>
</dbReference>
<feature type="transmembrane region" description="Helical" evidence="6">
    <location>
        <begin position="91"/>
        <end position="112"/>
    </location>
</feature>
<dbReference type="HOGENOM" id="CLU_007946_15_12_9"/>
<evidence type="ECO:0000313" key="8">
    <source>
        <dbReference type="Proteomes" id="UP000017118"/>
    </source>
</evidence>
<dbReference type="GO" id="GO:0022857">
    <property type="term" value="F:transmembrane transporter activity"/>
    <property type="evidence" value="ECO:0007669"/>
    <property type="project" value="InterPro"/>
</dbReference>
<name>U5MU54_CLOSA</name>
<feature type="transmembrane region" description="Helical" evidence="6">
    <location>
        <begin position="316"/>
        <end position="335"/>
    </location>
</feature>
<gene>
    <name evidence="7" type="ORF">CLSA_c19630</name>
</gene>
<accession>U5MU54</accession>
<keyword evidence="5 6" id="KW-0472">Membrane</keyword>
<feature type="transmembrane region" description="Helical" evidence="6">
    <location>
        <begin position="372"/>
        <end position="390"/>
    </location>
</feature>
<dbReference type="Proteomes" id="UP000017118">
    <property type="component" value="Chromosome"/>
</dbReference>
<evidence type="ECO:0000256" key="2">
    <source>
        <dbReference type="ARBA" id="ARBA00022475"/>
    </source>
</evidence>
<evidence type="ECO:0000313" key="7">
    <source>
        <dbReference type="EMBL" id="AGX42947.1"/>
    </source>
</evidence>
<feature type="transmembrane region" description="Helical" evidence="6">
    <location>
        <begin position="7"/>
        <end position="28"/>
    </location>
</feature>
<feature type="transmembrane region" description="Helical" evidence="6">
    <location>
        <begin position="40"/>
        <end position="58"/>
    </location>
</feature>
<feature type="transmembrane region" description="Helical" evidence="6">
    <location>
        <begin position="219"/>
        <end position="245"/>
    </location>
</feature>
<evidence type="ECO:0000256" key="4">
    <source>
        <dbReference type="ARBA" id="ARBA00022989"/>
    </source>
</evidence>
<dbReference type="GeneID" id="55474430"/>
<dbReference type="PANTHER" id="PTHR42770">
    <property type="entry name" value="AMINO ACID TRANSPORTER-RELATED"/>
    <property type="match status" value="1"/>
</dbReference>
<dbReference type="Pfam" id="PF13520">
    <property type="entry name" value="AA_permease_2"/>
    <property type="match status" value="1"/>
</dbReference>
<dbReference type="InterPro" id="IPR002293">
    <property type="entry name" value="AA/rel_permease1"/>
</dbReference>